<evidence type="ECO:0000313" key="3">
    <source>
        <dbReference type="Proteomes" id="UP001596067"/>
    </source>
</evidence>
<dbReference type="InterPro" id="IPR012337">
    <property type="entry name" value="RNaseH-like_sf"/>
</dbReference>
<keyword evidence="2" id="KW-0378">Hydrolase</keyword>
<dbReference type="SUPFAM" id="SSF53098">
    <property type="entry name" value="Ribonuclease H-like"/>
    <property type="match status" value="1"/>
</dbReference>
<sequence>MSAWYEGPLAAADTETTGLDVESDRVVTATVLGVRAQRGKWPEDDEGRWTPGRLSWLADPGIEIPEAAARVHGVTTEVARAKGWPAAKVVQGMGVALAEHVAAGTPLVIMNAPYDLSLLDREFLRHGLPTLAEQAGREPLVIDPLVLDRQLDRYRPGRRNLGSLCLHYGVPLTAAHDATADALAAVRVAVEIGLRYPSVGRLSPADLHAAQAEWAPQQAARYEAYRQRTEPTATVNRHWPLIPRQGVAS</sequence>
<evidence type="ECO:0000259" key="1">
    <source>
        <dbReference type="SMART" id="SM00479"/>
    </source>
</evidence>
<dbReference type="InterPro" id="IPR013520">
    <property type="entry name" value="Ribonucl_H"/>
</dbReference>
<dbReference type="NCBIfam" id="NF005927">
    <property type="entry name" value="PRK07942.1"/>
    <property type="match status" value="1"/>
</dbReference>
<protein>
    <submittedName>
        <fullName evidence="2">Exonuclease domain-containing protein</fullName>
    </submittedName>
</protein>
<keyword evidence="2" id="KW-0269">Exonuclease</keyword>
<evidence type="ECO:0000313" key="2">
    <source>
        <dbReference type="EMBL" id="MFC5888522.1"/>
    </source>
</evidence>
<gene>
    <name evidence="2" type="ORF">ACFP0N_26500</name>
</gene>
<dbReference type="GO" id="GO:0004527">
    <property type="term" value="F:exonuclease activity"/>
    <property type="evidence" value="ECO:0007669"/>
    <property type="project" value="UniProtKB-KW"/>
</dbReference>
<dbReference type="Gene3D" id="3.30.420.10">
    <property type="entry name" value="Ribonuclease H-like superfamily/Ribonuclease H"/>
    <property type="match status" value="1"/>
</dbReference>
<reference evidence="3" key="1">
    <citation type="journal article" date="2019" name="Int. J. Syst. Evol. Microbiol.">
        <title>The Global Catalogue of Microorganisms (GCM) 10K type strain sequencing project: providing services to taxonomists for standard genome sequencing and annotation.</title>
        <authorList>
            <consortium name="The Broad Institute Genomics Platform"/>
            <consortium name="The Broad Institute Genome Sequencing Center for Infectious Disease"/>
            <person name="Wu L."/>
            <person name="Ma J."/>
        </authorList>
    </citation>
    <scope>NUCLEOTIDE SEQUENCE [LARGE SCALE GENOMIC DNA]</scope>
    <source>
        <strain evidence="3">CGMCC 4.1469</strain>
    </source>
</reference>
<accession>A0ABW1F3L2</accession>
<dbReference type="Proteomes" id="UP001596067">
    <property type="component" value="Unassembled WGS sequence"/>
</dbReference>
<dbReference type="SMART" id="SM00479">
    <property type="entry name" value="EXOIII"/>
    <property type="match status" value="1"/>
</dbReference>
<proteinExistence type="predicted"/>
<dbReference type="RefSeq" id="WP_313763562.1">
    <property type="nucleotide sequence ID" value="NZ_BAAAVH010000113.1"/>
</dbReference>
<name>A0ABW1F3L2_9ACTN</name>
<feature type="domain" description="Exonuclease" evidence="1">
    <location>
        <begin position="8"/>
        <end position="198"/>
    </location>
</feature>
<keyword evidence="3" id="KW-1185">Reference proteome</keyword>
<dbReference type="CDD" id="cd06127">
    <property type="entry name" value="DEDDh"/>
    <property type="match status" value="1"/>
</dbReference>
<dbReference type="EMBL" id="JBHSOD010000041">
    <property type="protein sequence ID" value="MFC5888522.1"/>
    <property type="molecule type" value="Genomic_DNA"/>
</dbReference>
<keyword evidence="2" id="KW-0540">Nuclease</keyword>
<organism evidence="2 3">
    <name type="scientific">Kitasatospora aburaviensis</name>
    <dbReference type="NCBI Taxonomy" id="67265"/>
    <lineage>
        <taxon>Bacteria</taxon>
        <taxon>Bacillati</taxon>
        <taxon>Actinomycetota</taxon>
        <taxon>Actinomycetes</taxon>
        <taxon>Kitasatosporales</taxon>
        <taxon>Streptomycetaceae</taxon>
        <taxon>Kitasatospora</taxon>
    </lineage>
</organism>
<dbReference type="InterPro" id="IPR036397">
    <property type="entry name" value="RNaseH_sf"/>
</dbReference>
<dbReference type="Pfam" id="PF00929">
    <property type="entry name" value="RNase_T"/>
    <property type="match status" value="1"/>
</dbReference>
<comment type="caution">
    <text evidence="2">The sequence shown here is derived from an EMBL/GenBank/DDBJ whole genome shotgun (WGS) entry which is preliminary data.</text>
</comment>